<proteinExistence type="predicted"/>
<accession>M0B2N3</accession>
<gene>
    <name evidence="2" type="ORF">C482_02711</name>
</gene>
<keyword evidence="3" id="KW-1185">Reference proteome</keyword>
<dbReference type="Pfam" id="PF26047">
    <property type="entry name" value="DUF8015"/>
    <property type="match status" value="1"/>
</dbReference>
<dbReference type="RefSeq" id="WP_006165861.1">
    <property type="nucleotide sequence ID" value="NZ_AOIN01000021.1"/>
</dbReference>
<evidence type="ECO:0000313" key="3">
    <source>
        <dbReference type="Proteomes" id="UP000011693"/>
    </source>
</evidence>
<keyword evidence="1" id="KW-1133">Transmembrane helix</keyword>
<reference evidence="2 3" key="1">
    <citation type="journal article" date="2014" name="PLoS Genet.">
        <title>Phylogenetically driven sequencing of extremely halophilic archaea reveals strategies for static and dynamic osmo-response.</title>
        <authorList>
            <person name="Becker E.A."/>
            <person name="Seitzer P.M."/>
            <person name="Tritt A."/>
            <person name="Larsen D."/>
            <person name="Krusor M."/>
            <person name="Yao A.I."/>
            <person name="Wu D."/>
            <person name="Madern D."/>
            <person name="Eisen J.A."/>
            <person name="Darling A.E."/>
            <person name="Facciotti M.T."/>
        </authorList>
    </citation>
    <scope>NUCLEOTIDE SEQUENCE [LARGE SCALE GENOMIC DNA]</scope>
    <source>
        <strain evidence="2 3">JCM 10990</strain>
    </source>
</reference>
<evidence type="ECO:0000256" key="1">
    <source>
        <dbReference type="SAM" id="Phobius"/>
    </source>
</evidence>
<feature type="transmembrane region" description="Helical" evidence="1">
    <location>
        <begin position="62"/>
        <end position="81"/>
    </location>
</feature>
<dbReference type="Proteomes" id="UP000011693">
    <property type="component" value="Unassembled WGS sequence"/>
</dbReference>
<dbReference type="EMBL" id="AOIN01000021">
    <property type="protein sequence ID" value="ELZ05030.1"/>
    <property type="molecule type" value="Genomic_DNA"/>
</dbReference>
<dbReference type="AlphaFoldDB" id="M0B2N3"/>
<evidence type="ECO:0000313" key="2">
    <source>
        <dbReference type="EMBL" id="ELZ05030.1"/>
    </source>
</evidence>
<organism evidence="2 3">
    <name type="scientific">Natrialba chahannaoensis JCM 10990</name>
    <dbReference type="NCBI Taxonomy" id="1227492"/>
    <lineage>
        <taxon>Archaea</taxon>
        <taxon>Methanobacteriati</taxon>
        <taxon>Methanobacteriota</taxon>
        <taxon>Stenosarchaea group</taxon>
        <taxon>Halobacteria</taxon>
        <taxon>Halobacteriales</taxon>
        <taxon>Natrialbaceae</taxon>
        <taxon>Natrialba</taxon>
    </lineage>
</organism>
<protein>
    <submittedName>
        <fullName evidence="2">Uncharacterized protein</fullName>
    </submittedName>
</protein>
<name>M0B2N3_9EURY</name>
<sequence length="82" mass="8782">MLEYYDKILIGIAGSVLGGVFLSVVTALTFQTGLLLGSVVATLFLYDAMFRHPPLPATDPRVAAMAIVWHAVLIVFALTTVC</sequence>
<dbReference type="OrthoDB" id="205887at2157"/>
<comment type="caution">
    <text evidence="2">The sequence shown here is derived from an EMBL/GenBank/DDBJ whole genome shotgun (WGS) entry which is preliminary data.</text>
</comment>
<dbReference type="InterPro" id="IPR058328">
    <property type="entry name" value="DUF8015"/>
</dbReference>
<keyword evidence="1" id="KW-0812">Transmembrane</keyword>
<keyword evidence="1" id="KW-0472">Membrane</keyword>